<dbReference type="PANTHER" id="PTHR43222:SF2">
    <property type="entry name" value="NUDIX HYDROLASE 23, CHLOROPLASTIC"/>
    <property type="match status" value="1"/>
</dbReference>
<evidence type="ECO:0000313" key="3">
    <source>
        <dbReference type="Proteomes" id="UP000292136"/>
    </source>
</evidence>
<proteinExistence type="predicted"/>
<protein>
    <submittedName>
        <fullName evidence="2">ADP-ribose pyrophosphatase YjhB (NUDIX family)</fullName>
    </submittedName>
</protein>
<dbReference type="CDD" id="cd04511">
    <property type="entry name" value="NUDIX_Hydrolase"/>
    <property type="match status" value="1"/>
</dbReference>
<evidence type="ECO:0000313" key="2">
    <source>
        <dbReference type="EMBL" id="RZT75644.1"/>
    </source>
</evidence>
<reference evidence="2 3" key="1">
    <citation type="submission" date="2019-02" db="EMBL/GenBank/DDBJ databases">
        <title>Genomic Encyclopedia of Type Strains, Phase IV (KMG-IV): sequencing the most valuable type-strain genomes for metagenomic binning, comparative biology and taxonomic classification.</title>
        <authorList>
            <person name="Goeker M."/>
        </authorList>
    </citation>
    <scope>NUCLEOTIDE SEQUENCE [LARGE SCALE GENOMIC DNA]</scope>
    <source>
        <strain evidence="2 3">DSM 21223</strain>
    </source>
</reference>
<dbReference type="Pfam" id="PF00293">
    <property type="entry name" value="NUDIX"/>
    <property type="match status" value="1"/>
</dbReference>
<keyword evidence="3" id="KW-1185">Reference proteome</keyword>
<dbReference type="RefSeq" id="WP_130459979.1">
    <property type="nucleotide sequence ID" value="NZ_SHKM01000003.1"/>
</dbReference>
<dbReference type="InterPro" id="IPR029401">
    <property type="entry name" value="Nudix_N"/>
</dbReference>
<organism evidence="2 3">
    <name type="scientific">Azospira oryzae</name>
    <dbReference type="NCBI Taxonomy" id="146939"/>
    <lineage>
        <taxon>Bacteria</taxon>
        <taxon>Pseudomonadati</taxon>
        <taxon>Pseudomonadota</taxon>
        <taxon>Betaproteobacteria</taxon>
        <taxon>Rhodocyclales</taxon>
        <taxon>Rhodocyclaceae</taxon>
        <taxon>Azospira</taxon>
    </lineage>
</organism>
<dbReference type="Pfam" id="PF14803">
    <property type="entry name" value="Zn_ribbon_Nudix"/>
    <property type="match status" value="1"/>
</dbReference>
<accession>A0ABY0IKD1</accession>
<dbReference type="Gene3D" id="2.20.70.10">
    <property type="match status" value="1"/>
</dbReference>
<dbReference type="Proteomes" id="UP000292136">
    <property type="component" value="Unassembled WGS sequence"/>
</dbReference>
<comment type="caution">
    <text evidence="2">The sequence shown here is derived from an EMBL/GenBank/DDBJ whole genome shotgun (WGS) entry which is preliminary data.</text>
</comment>
<dbReference type="Gene3D" id="3.90.79.10">
    <property type="entry name" value="Nucleoside Triphosphate Pyrophosphohydrolase"/>
    <property type="match status" value="1"/>
</dbReference>
<gene>
    <name evidence="2" type="ORF">EV678_2828</name>
</gene>
<dbReference type="InterPro" id="IPR015797">
    <property type="entry name" value="NUDIX_hydrolase-like_dom_sf"/>
</dbReference>
<name>A0ABY0IKD1_9RHOO</name>
<dbReference type="InterPro" id="IPR000086">
    <property type="entry name" value="NUDIX_hydrolase_dom"/>
</dbReference>
<feature type="domain" description="Nudix hydrolase" evidence="1">
    <location>
        <begin position="36"/>
        <end position="159"/>
    </location>
</feature>
<sequence length="182" mass="20607">MNYCSHCGAPVHLRIPPGDSLPRHVCDACGTIHYLNPKLVIGCIAEWEERILLCRRAIEPRHGYWTLPAGFMENEETTGQAAARETLEEACARVEIGSLFAVVNVPHINQVHLFYLGKLVDGRHSPGEESLETALLQESDIPWHDLAFRSVRFALERYYADKREGHFRLHSLDLPPPPADYL</sequence>
<dbReference type="SUPFAM" id="SSF55811">
    <property type="entry name" value="Nudix"/>
    <property type="match status" value="1"/>
</dbReference>
<dbReference type="PROSITE" id="PS51462">
    <property type="entry name" value="NUDIX"/>
    <property type="match status" value="1"/>
</dbReference>
<dbReference type="PANTHER" id="PTHR43222">
    <property type="entry name" value="NUDIX HYDROLASE 23"/>
    <property type="match status" value="1"/>
</dbReference>
<evidence type="ECO:0000259" key="1">
    <source>
        <dbReference type="PROSITE" id="PS51462"/>
    </source>
</evidence>
<dbReference type="EMBL" id="SHKM01000003">
    <property type="protein sequence ID" value="RZT75644.1"/>
    <property type="molecule type" value="Genomic_DNA"/>
</dbReference>